<dbReference type="EMBL" id="JAAVMX010000011">
    <property type="protein sequence ID" value="KAF4504327.1"/>
    <property type="molecule type" value="Genomic_DNA"/>
</dbReference>
<dbReference type="Proteomes" id="UP000557566">
    <property type="component" value="Unassembled WGS sequence"/>
</dbReference>
<evidence type="ECO:0000313" key="3">
    <source>
        <dbReference type="Proteomes" id="UP000557566"/>
    </source>
</evidence>
<keyword evidence="3" id="KW-1185">Reference proteome</keyword>
<dbReference type="AlphaFoldDB" id="A0A8H4LSL3"/>
<comment type="caution">
    <text evidence="2">The sequence shown here is derived from an EMBL/GenBank/DDBJ whole genome shotgun (WGS) entry which is preliminary data.</text>
</comment>
<evidence type="ECO:0008006" key="4">
    <source>
        <dbReference type="Google" id="ProtNLM"/>
    </source>
</evidence>
<evidence type="ECO:0000256" key="1">
    <source>
        <dbReference type="SAM" id="MobiDB-lite"/>
    </source>
</evidence>
<protein>
    <recommendedName>
        <fullName evidence="4">Autophagy-related protein 6</fullName>
    </recommendedName>
</protein>
<dbReference type="OrthoDB" id="2103031at2759"/>
<organism evidence="2 3">
    <name type="scientific">Ophiocordyceps sinensis</name>
    <dbReference type="NCBI Taxonomy" id="72228"/>
    <lineage>
        <taxon>Eukaryota</taxon>
        <taxon>Fungi</taxon>
        <taxon>Dikarya</taxon>
        <taxon>Ascomycota</taxon>
        <taxon>Pezizomycotina</taxon>
        <taxon>Sordariomycetes</taxon>
        <taxon>Hypocreomycetidae</taxon>
        <taxon>Hypocreales</taxon>
        <taxon>Ophiocordycipitaceae</taxon>
        <taxon>Ophiocordyceps</taxon>
    </lineage>
</organism>
<gene>
    <name evidence="2" type="ORF">G6O67_008489</name>
</gene>
<feature type="region of interest" description="Disordered" evidence="1">
    <location>
        <begin position="1"/>
        <end position="67"/>
    </location>
</feature>
<evidence type="ECO:0000313" key="2">
    <source>
        <dbReference type="EMBL" id="KAF4504327.1"/>
    </source>
</evidence>
<accession>A0A8H4LSL3</accession>
<name>A0A8H4LSL3_9HYPO</name>
<feature type="compositionally biased region" description="Basic and acidic residues" evidence="1">
    <location>
        <begin position="18"/>
        <end position="33"/>
    </location>
</feature>
<sequence length="302" mass="33786">MGWWSSVFGSNTSADPLKNLDPKLREFLEKESPVKYSPQQQSPPRPTSQDEAKTPEPGPERRQVPAASLFQDGRYAHLWESYRPLSQIEAETASDHDKLANVLEGYKGRKAAIGRAALENCALQQEEWVNCMKRGSWEDQMQMCRHQVRRFERCYGMQSRFLRALGFGSVMGRSPEVDEDIQMHADSLFQRMLKHEAAVEQAKQSGAPIPVFEVVLPKAKVVAAAPSETLARQWREGLEKLPEAERAVEEAALRADLEAKAEVAANVHKVLKAQREERDARMAEGQATLFDGIVALFGGGGK</sequence>
<proteinExistence type="predicted"/>
<reference evidence="2 3" key="1">
    <citation type="journal article" date="2020" name="Genome Biol. Evol.">
        <title>A new high-quality draft genome assembly of the Chinese cordyceps Ophiocordyceps sinensis.</title>
        <authorList>
            <person name="Shu R."/>
            <person name="Zhang J."/>
            <person name="Meng Q."/>
            <person name="Zhang H."/>
            <person name="Zhou G."/>
            <person name="Li M."/>
            <person name="Wu P."/>
            <person name="Zhao Y."/>
            <person name="Chen C."/>
            <person name="Qin Q."/>
        </authorList>
    </citation>
    <scope>NUCLEOTIDE SEQUENCE [LARGE SCALE GENOMIC DNA]</scope>
    <source>
        <strain evidence="2 3">IOZ07</strain>
    </source>
</reference>
<feature type="compositionally biased region" description="Basic and acidic residues" evidence="1">
    <location>
        <begin position="48"/>
        <end position="63"/>
    </location>
</feature>